<accession>A0AAW0TL21</accession>
<dbReference type="AlphaFoldDB" id="A0AAW0TL21"/>
<reference evidence="2 3" key="1">
    <citation type="submission" date="2023-03" db="EMBL/GenBank/DDBJ databases">
        <title>High-quality genome of Scylla paramamosain provides insights in environmental adaptation.</title>
        <authorList>
            <person name="Zhang L."/>
        </authorList>
    </citation>
    <scope>NUCLEOTIDE SEQUENCE [LARGE SCALE GENOMIC DNA]</scope>
    <source>
        <strain evidence="2">LZ_2023a</strain>
        <tissue evidence="2">Muscle</tissue>
    </source>
</reference>
<feature type="region of interest" description="Disordered" evidence="1">
    <location>
        <begin position="1"/>
        <end position="26"/>
    </location>
</feature>
<comment type="caution">
    <text evidence="2">The sequence shown here is derived from an EMBL/GenBank/DDBJ whole genome shotgun (WGS) entry which is preliminary data.</text>
</comment>
<dbReference type="Proteomes" id="UP001487740">
    <property type="component" value="Unassembled WGS sequence"/>
</dbReference>
<keyword evidence="3" id="KW-1185">Reference proteome</keyword>
<dbReference type="EMBL" id="JARAKH010000029">
    <property type="protein sequence ID" value="KAK8388074.1"/>
    <property type="molecule type" value="Genomic_DNA"/>
</dbReference>
<organism evidence="2 3">
    <name type="scientific">Scylla paramamosain</name>
    <name type="common">Mud crab</name>
    <dbReference type="NCBI Taxonomy" id="85552"/>
    <lineage>
        <taxon>Eukaryota</taxon>
        <taxon>Metazoa</taxon>
        <taxon>Ecdysozoa</taxon>
        <taxon>Arthropoda</taxon>
        <taxon>Crustacea</taxon>
        <taxon>Multicrustacea</taxon>
        <taxon>Malacostraca</taxon>
        <taxon>Eumalacostraca</taxon>
        <taxon>Eucarida</taxon>
        <taxon>Decapoda</taxon>
        <taxon>Pleocyemata</taxon>
        <taxon>Brachyura</taxon>
        <taxon>Eubrachyura</taxon>
        <taxon>Portunoidea</taxon>
        <taxon>Portunidae</taxon>
        <taxon>Portuninae</taxon>
        <taxon>Scylla</taxon>
    </lineage>
</organism>
<protein>
    <submittedName>
        <fullName evidence="2">Uncharacterized protein</fullName>
    </submittedName>
</protein>
<sequence length="144" mass="15427">MDRCFSGGTKRLHQARRGKRLQELPGDEQRLSFAKTECVAAEKDEAKRRGEGKYHAQLIAGQRGTALEHLVEPGANSPSLADANPPSLTGANQPAFLAGSVTLCGEGAAGDHEREHETVIRPLCNFPPVTVSARVLSNSEGQEL</sequence>
<feature type="compositionally biased region" description="Basic residues" evidence="1">
    <location>
        <begin position="10"/>
        <end position="19"/>
    </location>
</feature>
<evidence type="ECO:0000313" key="2">
    <source>
        <dbReference type="EMBL" id="KAK8388074.1"/>
    </source>
</evidence>
<name>A0AAW0TL21_SCYPA</name>
<evidence type="ECO:0000256" key="1">
    <source>
        <dbReference type="SAM" id="MobiDB-lite"/>
    </source>
</evidence>
<feature type="region of interest" description="Disordered" evidence="1">
    <location>
        <begin position="73"/>
        <end position="92"/>
    </location>
</feature>
<proteinExistence type="predicted"/>
<gene>
    <name evidence="2" type="ORF">O3P69_020157</name>
</gene>
<evidence type="ECO:0000313" key="3">
    <source>
        <dbReference type="Proteomes" id="UP001487740"/>
    </source>
</evidence>